<dbReference type="EMBL" id="FOLO01000031">
    <property type="protein sequence ID" value="SFD08611.1"/>
    <property type="molecule type" value="Genomic_DNA"/>
</dbReference>
<evidence type="ECO:0000313" key="15">
    <source>
        <dbReference type="EMBL" id="SFD08611.1"/>
    </source>
</evidence>
<feature type="domain" description="PKD" evidence="13">
    <location>
        <begin position="553"/>
        <end position="608"/>
    </location>
</feature>
<evidence type="ECO:0000259" key="13">
    <source>
        <dbReference type="PROSITE" id="PS50093"/>
    </source>
</evidence>
<dbReference type="SUPFAM" id="SSF49299">
    <property type="entry name" value="PKD domain"/>
    <property type="match status" value="2"/>
</dbReference>
<gene>
    <name evidence="15" type="ORF">SAMN02745724_03437</name>
</gene>
<dbReference type="AlphaFoldDB" id="A0A1I1PFJ5"/>
<dbReference type="PRINTS" id="PR00765">
    <property type="entry name" value="CRBOXYPTASEA"/>
</dbReference>
<evidence type="ECO:0000256" key="2">
    <source>
        <dbReference type="ARBA" id="ARBA00005988"/>
    </source>
</evidence>
<dbReference type="GO" id="GO:0006508">
    <property type="term" value="P:proteolysis"/>
    <property type="evidence" value="ECO:0007669"/>
    <property type="project" value="UniProtKB-KW"/>
</dbReference>
<reference evidence="15 16" key="1">
    <citation type="submission" date="2016-10" db="EMBL/GenBank/DDBJ databases">
        <authorList>
            <person name="de Groot N.N."/>
        </authorList>
    </citation>
    <scope>NUCLEOTIDE SEQUENCE [LARGE SCALE GENOMIC DNA]</scope>
    <source>
        <strain evidence="15 16">DSM 6059</strain>
    </source>
</reference>
<dbReference type="PANTHER" id="PTHR11705:SF119">
    <property type="entry name" value="OS02G0119300 PROTEIN"/>
    <property type="match status" value="1"/>
</dbReference>
<keyword evidence="8" id="KW-0862">Zinc</keyword>
<dbReference type="Pfam" id="PF00246">
    <property type="entry name" value="Peptidase_M14"/>
    <property type="match status" value="1"/>
</dbReference>
<dbReference type="FunFam" id="3.40.630.10:FF:000084">
    <property type="entry name" value="Carboxypeptidase B2"/>
    <property type="match status" value="1"/>
</dbReference>
<proteinExistence type="inferred from homology"/>
<dbReference type="GO" id="GO:0004181">
    <property type="term" value="F:metallocarboxypeptidase activity"/>
    <property type="evidence" value="ECO:0007669"/>
    <property type="project" value="InterPro"/>
</dbReference>
<protein>
    <recommendedName>
        <fullName evidence="11">carboxypeptidase T</fullName>
        <ecNumber evidence="11">3.4.17.18</ecNumber>
    </recommendedName>
</protein>
<dbReference type="SUPFAM" id="SSF53187">
    <property type="entry name" value="Zn-dependent exopeptidases"/>
    <property type="match status" value="1"/>
</dbReference>
<dbReference type="Gene3D" id="3.40.630.10">
    <property type="entry name" value="Zn peptidases"/>
    <property type="match status" value="1"/>
</dbReference>
<evidence type="ECO:0000256" key="4">
    <source>
        <dbReference type="ARBA" id="ARBA00022670"/>
    </source>
</evidence>
<keyword evidence="9" id="KW-0482">Metalloprotease</keyword>
<evidence type="ECO:0000256" key="3">
    <source>
        <dbReference type="ARBA" id="ARBA00022645"/>
    </source>
</evidence>
<dbReference type="InterPro" id="IPR000834">
    <property type="entry name" value="Peptidase_M14"/>
</dbReference>
<name>A0A1I1PFJ5_9GAMM</name>
<dbReference type="InterPro" id="IPR013783">
    <property type="entry name" value="Ig-like_fold"/>
</dbReference>
<evidence type="ECO:0000256" key="11">
    <source>
        <dbReference type="ARBA" id="ARBA00066554"/>
    </source>
</evidence>
<dbReference type="GO" id="GO:0008270">
    <property type="term" value="F:zinc ion binding"/>
    <property type="evidence" value="ECO:0007669"/>
    <property type="project" value="InterPro"/>
</dbReference>
<dbReference type="InterPro" id="IPR035986">
    <property type="entry name" value="PKD_dom_sf"/>
</dbReference>
<evidence type="ECO:0000256" key="5">
    <source>
        <dbReference type="ARBA" id="ARBA00022723"/>
    </source>
</evidence>
<evidence type="ECO:0000256" key="8">
    <source>
        <dbReference type="ARBA" id="ARBA00022833"/>
    </source>
</evidence>
<comment type="similarity">
    <text evidence="2 12">Belongs to the peptidase M14 family.</text>
</comment>
<keyword evidence="4" id="KW-0645">Protease</keyword>
<evidence type="ECO:0000259" key="14">
    <source>
        <dbReference type="PROSITE" id="PS52035"/>
    </source>
</evidence>
<keyword evidence="7" id="KW-0378">Hydrolase</keyword>
<evidence type="ECO:0000256" key="1">
    <source>
        <dbReference type="ARBA" id="ARBA00001947"/>
    </source>
</evidence>
<dbReference type="PANTHER" id="PTHR11705">
    <property type="entry name" value="PROTEASE FAMILY M14 CARBOXYPEPTIDASE A,B"/>
    <property type="match status" value="1"/>
</dbReference>
<evidence type="ECO:0000256" key="10">
    <source>
        <dbReference type="ARBA" id="ARBA00050859"/>
    </source>
</evidence>
<keyword evidence="16" id="KW-1185">Reference proteome</keyword>
<dbReference type="STRING" id="1123010.SAMN02745724_03437"/>
<dbReference type="InterPro" id="IPR000601">
    <property type="entry name" value="PKD_dom"/>
</dbReference>
<feature type="active site" description="Proton donor/acceptor" evidence="12">
    <location>
        <position position="378"/>
    </location>
</feature>
<accession>A0A1I1PFJ5</accession>
<dbReference type="Pfam" id="PF18911">
    <property type="entry name" value="PKD_4"/>
    <property type="match status" value="1"/>
</dbReference>
<keyword evidence="3" id="KW-0121">Carboxypeptidase</keyword>
<feature type="domain" description="PKD" evidence="13">
    <location>
        <begin position="633"/>
        <end position="670"/>
    </location>
</feature>
<dbReference type="Gene3D" id="2.60.40.10">
    <property type="entry name" value="Immunoglobulins"/>
    <property type="match status" value="2"/>
</dbReference>
<evidence type="ECO:0000256" key="7">
    <source>
        <dbReference type="ARBA" id="ARBA00022801"/>
    </source>
</evidence>
<dbReference type="SMART" id="SM00089">
    <property type="entry name" value="PKD"/>
    <property type="match status" value="2"/>
</dbReference>
<dbReference type="SMART" id="SM00631">
    <property type="entry name" value="Zn_pept"/>
    <property type="match status" value="1"/>
</dbReference>
<dbReference type="CDD" id="cd00146">
    <property type="entry name" value="PKD"/>
    <property type="match status" value="1"/>
</dbReference>
<dbReference type="PROSITE" id="PS50093">
    <property type="entry name" value="PKD"/>
    <property type="match status" value="2"/>
</dbReference>
<dbReference type="Proteomes" id="UP000198862">
    <property type="component" value="Unassembled WGS sequence"/>
</dbReference>
<dbReference type="RefSeq" id="WP_177208086.1">
    <property type="nucleotide sequence ID" value="NZ_FOLO01000031.1"/>
</dbReference>
<evidence type="ECO:0000256" key="9">
    <source>
        <dbReference type="ARBA" id="ARBA00023049"/>
    </source>
</evidence>
<evidence type="ECO:0000256" key="6">
    <source>
        <dbReference type="ARBA" id="ARBA00022729"/>
    </source>
</evidence>
<comment type="catalytic activity">
    <reaction evidence="10">
        <text>Releases a C-terminal residue, which may be hydrophobic or positively charged.</text>
        <dbReference type="EC" id="3.4.17.18"/>
    </reaction>
</comment>
<evidence type="ECO:0000313" key="16">
    <source>
        <dbReference type="Proteomes" id="UP000198862"/>
    </source>
</evidence>
<keyword evidence="5" id="KW-0479">Metal-binding</keyword>
<dbReference type="InterPro" id="IPR022409">
    <property type="entry name" value="PKD/Chitinase_dom"/>
</dbReference>
<dbReference type="EC" id="3.4.17.18" evidence="11"/>
<keyword evidence="6" id="KW-0732">Signal</keyword>
<organism evidence="15 16">
    <name type="scientific">Pseudoalteromonas denitrificans DSM 6059</name>
    <dbReference type="NCBI Taxonomy" id="1123010"/>
    <lineage>
        <taxon>Bacteria</taxon>
        <taxon>Pseudomonadati</taxon>
        <taxon>Pseudomonadota</taxon>
        <taxon>Gammaproteobacteria</taxon>
        <taxon>Alteromonadales</taxon>
        <taxon>Pseudoalteromonadaceae</taxon>
        <taxon>Pseudoalteromonas</taxon>
    </lineage>
</organism>
<evidence type="ECO:0000256" key="12">
    <source>
        <dbReference type="PROSITE-ProRule" id="PRU01379"/>
    </source>
</evidence>
<dbReference type="PROSITE" id="PS00133">
    <property type="entry name" value="CARBOXYPEPT_ZN_2"/>
    <property type="match status" value="1"/>
</dbReference>
<dbReference type="InterPro" id="IPR057247">
    <property type="entry name" value="CARBOXYPEPT_ZN_2"/>
</dbReference>
<dbReference type="PROSITE" id="PS52035">
    <property type="entry name" value="PEPTIDASE_M14"/>
    <property type="match status" value="1"/>
</dbReference>
<comment type="cofactor">
    <cofactor evidence="1">
        <name>Zn(2+)</name>
        <dbReference type="ChEBI" id="CHEBI:29105"/>
    </cofactor>
</comment>
<sequence length="720" mass="79690">MTLINALTFAASLTLSSSSPSVYLAEFSDQKQKIKTKISFHHALLASEDDGLLLELTNKEVRLLEKKGITLTAADKKWQKKLSTIQRRSSANQMGGIPGFNCYETVEETFTEADKLVIQNPNLAQWIDIGDSWQKINGDKGYDLKVLKIGKQSLIDPPILFIQSAMHAREYTTAALTLDFAKNLLQNYDSDPDINWILNRHQIHILFQTNPDGRKIAETGVFQRKNVNINHCSQGHTGIDLNRNFSFGWNTVDGGSSGNDCDETYRGTHPASEPEVSAIEAYVRSIYPDVRGESDTDAAPIDTKGLYLDIHSYSELILWPFGHTETLAPNNKGLQALGRKLAYFNGYDPGQSVGLYPTDGTSDNLAYGELGIAHITFELGTAFFQSCNIYNNKIKPDNLKALLYAAKAVEAPYLITSGPDIASIEITDADDIYITIDVLATDEQFSTKGGIEAKQNINKVWYSIGAYPNEENSLQAEIKDGAADTSKEVFTARIKRDDLVNDQITVYFKGEDSSNSQGPVSAKTLTLSQPIANADINCQGAKCHLLGKEIANSYLWQLEDGRTSINKATDFIFPSLGSYQATYTVTNSIGLHTTQNYDFTVTELLKPDIKFSAICSNITCKFDASDTIDLDSDNLIYKWDFGDSTYSDTMVTSHDYASTGNFTVTLTVTDEHNQTSVLTQEIITTQVVTQEPTLEKTQSSGGSFIYNLLILIVFLRVKHK</sequence>
<feature type="domain" description="Peptidase M14" evidence="14">
    <location>
        <begin position="102"/>
        <end position="409"/>
    </location>
</feature>
<dbReference type="GO" id="GO:0005615">
    <property type="term" value="C:extracellular space"/>
    <property type="evidence" value="ECO:0007669"/>
    <property type="project" value="TreeGrafter"/>
</dbReference>